<protein>
    <submittedName>
        <fullName evidence="2">Uncharacterized protein</fullName>
    </submittedName>
</protein>
<proteinExistence type="predicted"/>
<evidence type="ECO:0000313" key="2">
    <source>
        <dbReference type="EMBL" id="ABP86702.1"/>
    </source>
</evidence>
<dbReference type="KEGG" id="pmy:Pmen_3955"/>
<sequence length="168" mass="17744">MHAEPYVALIEAPCLQSGEVEREHLVSLDRPEVHATTQGEQGPPGRQGAPGPAGGAAVERLAGETLSALRAVYELDGHVFALDYRDSEHIDLLLGVTLTAADPGQPINVQRLGAVDDDGWNWQPGRVWLGSAGSLTQTPPADGYDVLLGAAVASGRLLLNLQDPIELE</sequence>
<name>A4XZD6_ECTM1</name>
<dbReference type="EMBL" id="CP000680">
    <property type="protein sequence ID" value="ABP86702.1"/>
    <property type="molecule type" value="Genomic_DNA"/>
</dbReference>
<organism evidence="2">
    <name type="scientific">Ectopseudomonas mendocina (strain ymp)</name>
    <name type="common">Pseudomonas mendocina</name>
    <dbReference type="NCBI Taxonomy" id="399739"/>
    <lineage>
        <taxon>Bacteria</taxon>
        <taxon>Pseudomonadati</taxon>
        <taxon>Pseudomonadota</taxon>
        <taxon>Gammaproteobacteria</taxon>
        <taxon>Pseudomonadales</taxon>
        <taxon>Pseudomonadaceae</taxon>
        <taxon>Ectopseudomonas</taxon>
    </lineage>
</organism>
<accession>A4XZD6</accession>
<dbReference type="HOGENOM" id="CLU_129130_0_0_6"/>
<feature type="region of interest" description="Disordered" evidence="1">
    <location>
        <begin position="33"/>
        <end position="56"/>
    </location>
</feature>
<reference evidence="2" key="1">
    <citation type="submission" date="2007-04" db="EMBL/GenBank/DDBJ databases">
        <title>Complete sequence of Pseudomonas mendocina ymp.</title>
        <authorList>
            <consortium name="US DOE Joint Genome Institute"/>
            <person name="Copeland A."/>
            <person name="Lucas S."/>
            <person name="Lapidus A."/>
            <person name="Barry K."/>
            <person name="Glavina del Rio T."/>
            <person name="Dalin E."/>
            <person name="Tice H."/>
            <person name="Pitluck S."/>
            <person name="Kiss H."/>
            <person name="Brettin T."/>
            <person name="Detter J.C."/>
            <person name="Bruce D."/>
            <person name="Han C."/>
            <person name="Schmutz J."/>
            <person name="Larimer F."/>
            <person name="Land M."/>
            <person name="Hauser L."/>
            <person name="Kyrpides N."/>
            <person name="Mikhailova N."/>
            <person name="Hersman L."/>
            <person name="Dubois J."/>
            <person name="Maurice P."/>
            <person name="Richardson P."/>
        </authorList>
    </citation>
    <scope>NUCLEOTIDE SEQUENCE [LARGE SCALE GENOMIC DNA]</scope>
    <source>
        <strain evidence="2">Ymp</strain>
    </source>
</reference>
<gene>
    <name evidence="2" type="ordered locus">Pmen_3955</name>
</gene>
<dbReference type="STRING" id="399739.Pmen_3955"/>
<dbReference type="OrthoDB" id="7018616at2"/>
<evidence type="ECO:0000256" key="1">
    <source>
        <dbReference type="SAM" id="MobiDB-lite"/>
    </source>
</evidence>
<feature type="compositionally biased region" description="Low complexity" evidence="1">
    <location>
        <begin position="38"/>
        <end position="50"/>
    </location>
</feature>
<dbReference type="AlphaFoldDB" id="A4XZD6"/>